<feature type="compositionally biased region" description="Basic residues" evidence="1">
    <location>
        <begin position="395"/>
        <end position="407"/>
    </location>
</feature>
<dbReference type="PANTHER" id="PTHR36143:SF4">
    <property type="entry name" value="OS08G0177500 PROTEIN"/>
    <property type="match status" value="1"/>
</dbReference>
<proteinExistence type="predicted"/>
<accession>A0A0E0LRV0</accession>
<dbReference type="PANTHER" id="PTHR36143">
    <property type="entry name" value="OS08G0177500 PROTEIN"/>
    <property type="match status" value="1"/>
</dbReference>
<feature type="compositionally biased region" description="Basic and acidic residues" evidence="1">
    <location>
        <begin position="336"/>
        <end position="359"/>
    </location>
</feature>
<dbReference type="HOGENOM" id="CLU_015396_1_0_1"/>
<dbReference type="Proteomes" id="UP000026962">
    <property type="component" value="Chromosome 8"/>
</dbReference>
<feature type="region of interest" description="Disordered" evidence="1">
    <location>
        <begin position="185"/>
        <end position="285"/>
    </location>
</feature>
<dbReference type="STRING" id="4537.A0A0E0LRV0"/>
<feature type="compositionally biased region" description="Polar residues" evidence="1">
    <location>
        <begin position="384"/>
        <end position="394"/>
    </location>
</feature>
<name>A0A0E0LRV0_ORYPU</name>
<dbReference type="Gramene" id="OPUNC08G04530.1">
    <property type="protein sequence ID" value="OPUNC08G04530.1"/>
    <property type="gene ID" value="OPUNC08G04530"/>
</dbReference>
<feature type="compositionally biased region" description="Polar residues" evidence="1">
    <location>
        <begin position="188"/>
        <end position="202"/>
    </location>
</feature>
<feature type="compositionally biased region" description="Basic and acidic residues" evidence="1">
    <location>
        <begin position="238"/>
        <end position="252"/>
    </location>
</feature>
<sequence length="436" mass="48678">MDGSKYRPKGTGMAGASKKVAYVLLLLLALAAAALSVVVLHKVRERRAFAVLLRERDRQLISTRILLQKEKAFNKEMKRKLEELKATTSSLRTQKTDLKTKIKGLEATTTTLKNREKELEAALTEKNSRVSQMEADLTDKNSHIRQMEEKAAGTNPDQMAALMELLQRKEAELEEIKVRFQDYKTTEQKSVGSKSTPVQTNIAKAKPENAVIEKVTSSSDVTPTKAEEKSSKNTTTAESKHPKDRSLEEKQVKSATSMEEDGLQDKTGDGIEDIDDIYGESHSKKIEFPPRNKKFFTKGRVDSQEELDMIGHSGNSLDQDSDRVRYNKLLEKEIDKVSGETKNKKSIDGNSEKISKHSLGDANQNRLKQTVEDMAGGAAVKPNISVNDDGTQQQNKRHKKKKTRSKKKMIDSATNNNDGEVTKEKAEDATATSIQE</sequence>
<protein>
    <submittedName>
        <fullName evidence="2">Uncharacterized protein</fullName>
    </submittedName>
</protein>
<dbReference type="EnsemblPlants" id="OPUNC08G04530.1">
    <property type="protein sequence ID" value="OPUNC08G04530.1"/>
    <property type="gene ID" value="OPUNC08G04530"/>
</dbReference>
<evidence type="ECO:0000313" key="3">
    <source>
        <dbReference type="Proteomes" id="UP000026962"/>
    </source>
</evidence>
<evidence type="ECO:0000313" key="2">
    <source>
        <dbReference type="EnsemblPlants" id="OPUNC08G04530.1"/>
    </source>
</evidence>
<evidence type="ECO:0000256" key="1">
    <source>
        <dbReference type="SAM" id="MobiDB-lite"/>
    </source>
</evidence>
<reference evidence="2" key="1">
    <citation type="submission" date="2015-04" db="UniProtKB">
        <authorList>
            <consortium name="EnsemblPlants"/>
        </authorList>
    </citation>
    <scope>IDENTIFICATION</scope>
</reference>
<reference evidence="2" key="2">
    <citation type="submission" date="2018-05" db="EMBL/GenBank/DDBJ databases">
        <title>OpunRS2 (Oryza punctata Reference Sequence Version 2).</title>
        <authorList>
            <person name="Zhang J."/>
            <person name="Kudrna D."/>
            <person name="Lee S."/>
            <person name="Talag J."/>
            <person name="Welchert J."/>
            <person name="Wing R.A."/>
        </authorList>
    </citation>
    <scope>NUCLEOTIDE SEQUENCE [LARGE SCALE GENOMIC DNA]</scope>
</reference>
<dbReference type="AlphaFoldDB" id="A0A0E0LRV0"/>
<dbReference type="Gene3D" id="1.20.5.340">
    <property type="match status" value="1"/>
</dbReference>
<organism evidence="2">
    <name type="scientific">Oryza punctata</name>
    <name type="common">Red rice</name>
    <dbReference type="NCBI Taxonomy" id="4537"/>
    <lineage>
        <taxon>Eukaryota</taxon>
        <taxon>Viridiplantae</taxon>
        <taxon>Streptophyta</taxon>
        <taxon>Embryophyta</taxon>
        <taxon>Tracheophyta</taxon>
        <taxon>Spermatophyta</taxon>
        <taxon>Magnoliopsida</taxon>
        <taxon>Liliopsida</taxon>
        <taxon>Poales</taxon>
        <taxon>Poaceae</taxon>
        <taxon>BOP clade</taxon>
        <taxon>Oryzoideae</taxon>
        <taxon>Oryzeae</taxon>
        <taxon>Oryzinae</taxon>
        <taxon>Oryza</taxon>
    </lineage>
</organism>
<dbReference type="OMA" id="KGYAMAN"/>
<dbReference type="eggNOG" id="ENOG502RXMM">
    <property type="taxonomic scope" value="Eukaryota"/>
</dbReference>
<feature type="region of interest" description="Disordered" evidence="1">
    <location>
        <begin position="336"/>
        <end position="436"/>
    </location>
</feature>
<keyword evidence="3" id="KW-1185">Reference proteome</keyword>